<dbReference type="EMBL" id="WOEY01000130">
    <property type="protein sequence ID" value="NPT46118.1"/>
    <property type="molecule type" value="Genomic_DNA"/>
</dbReference>
<comment type="similarity">
    <text evidence="2">Belongs to the GMC oxidoreductase family.</text>
</comment>
<dbReference type="PANTHER" id="PTHR42784">
    <property type="entry name" value="PYRANOSE 2-OXIDASE"/>
    <property type="match status" value="1"/>
</dbReference>
<dbReference type="SUPFAM" id="SSF51905">
    <property type="entry name" value="FAD/NAD(P)-binding domain"/>
    <property type="match status" value="1"/>
</dbReference>
<evidence type="ECO:0000256" key="7">
    <source>
        <dbReference type="ARBA" id="ARBA00023004"/>
    </source>
</evidence>
<evidence type="ECO:0000256" key="1">
    <source>
        <dbReference type="ARBA" id="ARBA00001974"/>
    </source>
</evidence>
<keyword evidence="5" id="KW-0274">FAD</keyword>
<gene>
    <name evidence="10" type="ORF">GNZ12_33325</name>
</gene>
<dbReference type="InterPro" id="IPR036188">
    <property type="entry name" value="FAD/NAD-bd_sf"/>
</dbReference>
<keyword evidence="11" id="KW-1185">Reference proteome</keyword>
<evidence type="ECO:0000256" key="5">
    <source>
        <dbReference type="ARBA" id="ARBA00022827"/>
    </source>
</evidence>
<keyword evidence="7" id="KW-0408">Iron</keyword>
<organism evidence="10 11">
    <name type="scientific">Paraburkholderia solitsugae</name>
    <dbReference type="NCBI Taxonomy" id="2675748"/>
    <lineage>
        <taxon>Bacteria</taxon>
        <taxon>Pseudomonadati</taxon>
        <taxon>Pseudomonadota</taxon>
        <taxon>Betaproteobacteria</taxon>
        <taxon>Burkholderiales</taxon>
        <taxon>Burkholderiaceae</taxon>
        <taxon>Paraburkholderia</taxon>
    </lineage>
</organism>
<sequence length="539" mass="58586">MRQTSAMYYVVGSGPAGVACAHALASEGHEVTILDAGVTLEPQRETLARAAGGKPLAEWTGEEIKVLRTLVPKHGEVPFKLVHGSDYPYQRPVAAPDIRYGKLNIRASYAKGGLSNAWGAALFPYSAEDICDWPVAYEEMANSYASVLSMLPVAGEEDDLSMQFPMPAQSMSPLRKSAQVRQLLERSFNHRERLLAGGIRVGGSRLAVNASDRIDAKGCNYCGYCLHGCPRDSVYSSRHTLERLLGTGRVHYRPNVLVRSVRETESGVIIEVANQDGTRAELSGGRVFIGAGTINSTVILLRSLGLYDHPVQFKDSQYFLFPMLQAKAAPDVADEKLHTLTQAFIEIADLAISPYALHLQVYSYNDHLEQLLDHKLGLLKTVFPKNLVLGRLLLVQAYLHSAHSGAINGVLRRTSDGDFFDLSQSLNPQTAAKVSQVVDKLRAYSRCFGAFPVAPMLQVTEPGRGFHTGGSFPMAVHPKAGETDALGRPYGMAYTHVIDATVFPSIPATTITLTVMANAHRIGKAVTRLASENACALRV</sequence>
<keyword evidence="4" id="KW-0479">Metal-binding</keyword>
<evidence type="ECO:0000256" key="8">
    <source>
        <dbReference type="ARBA" id="ARBA00023014"/>
    </source>
</evidence>
<dbReference type="InterPro" id="IPR017900">
    <property type="entry name" value="4Fe4S_Fe_S_CS"/>
</dbReference>
<dbReference type="PROSITE" id="PS51379">
    <property type="entry name" value="4FE4S_FER_2"/>
    <property type="match status" value="1"/>
</dbReference>
<dbReference type="InterPro" id="IPR017896">
    <property type="entry name" value="4Fe4S_Fe-S-bd"/>
</dbReference>
<dbReference type="PANTHER" id="PTHR42784:SF1">
    <property type="entry name" value="PYRANOSE 2-OXIDASE"/>
    <property type="match status" value="1"/>
</dbReference>
<comment type="caution">
    <text evidence="10">The sequence shown here is derived from an EMBL/GenBank/DDBJ whole genome shotgun (WGS) entry which is preliminary data.</text>
</comment>
<feature type="domain" description="4Fe-4S ferredoxin-type" evidence="9">
    <location>
        <begin position="210"/>
        <end position="239"/>
    </location>
</feature>
<protein>
    <submittedName>
        <fullName evidence="10">NAD(P)-binding protein</fullName>
    </submittedName>
</protein>
<name>A0ABX2C1N9_9BURK</name>
<evidence type="ECO:0000256" key="3">
    <source>
        <dbReference type="ARBA" id="ARBA00022630"/>
    </source>
</evidence>
<dbReference type="PROSITE" id="PS51257">
    <property type="entry name" value="PROKAR_LIPOPROTEIN"/>
    <property type="match status" value="1"/>
</dbReference>
<comment type="cofactor">
    <cofactor evidence="1">
        <name>FAD</name>
        <dbReference type="ChEBI" id="CHEBI:57692"/>
    </cofactor>
</comment>
<reference evidence="10 11" key="1">
    <citation type="submission" date="2019-11" db="EMBL/GenBank/DDBJ databases">
        <title>Metabolism of dissolved organic matter in forest soils.</title>
        <authorList>
            <person name="Cyle K.T."/>
            <person name="Wilhelm R.C."/>
            <person name="Martinez C.E."/>
        </authorList>
    </citation>
    <scope>NUCLEOTIDE SEQUENCE [LARGE SCALE GENOMIC DNA]</scope>
    <source>
        <strain evidence="10 11">1N</strain>
    </source>
</reference>
<evidence type="ECO:0000313" key="11">
    <source>
        <dbReference type="Proteomes" id="UP000652198"/>
    </source>
</evidence>
<dbReference type="PROSITE" id="PS00198">
    <property type="entry name" value="4FE4S_FER_1"/>
    <property type="match status" value="1"/>
</dbReference>
<keyword evidence="8" id="KW-0411">Iron-sulfur</keyword>
<dbReference type="InterPro" id="IPR007867">
    <property type="entry name" value="GMC_OxRtase_C"/>
</dbReference>
<accession>A0ABX2C1N9</accession>
<evidence type="ECO:0000259" key="9">
    <source>
        <dbReference type="PROSITE" id="PS51379"/>
    </source>
</evidence>
<dbReference type="InterPro" id="IPR051473">
    <property type="entry name" value="P2Ox-like"/>
</dbReference>
<evidence type="ECO:0000313" key="10">
    <source>
        <dbReference type="EMBL" id="NPT46118.1"/>
    </source>
</evidence>
<dbReference type="Pfam" id="PF05199">
    <property type="entry name" value="GMC_oxred_C"/>
    <property type="match status" value="1"/>
</dbReference>
<evidence type="ECO:0000256" key="2">
    <source>
        <dbReference type="ARBA" id="ARBA00010790"/>
    </source>
</evidence>
<evidence type="ECO:0000256" key="6">
    <source>
        <dbReference type="ARBA" id="ARBA00023002"/>
    </source>
</evidence>
<evidence type="ECO:0000256" key="4">
    <source>
        <dbReference type="ARBA" id="ARBA00022723"/>
    </source>
</evidence>
<keyword evidence="6" id="KW-0560">Oxidoreductase</keyword>
<keyword evidence="3" id="KW-0285">Flavoprotein</keyword>
<dbReference type="Gene3D" id="3.50.50.60">
    <property type="entry name" value="FAD/NAD(P)-binding domain"/>
    <property type="match status" value="2"/>
</dbReference>
<dbReference type="Proteomes" id="UP000652198">
    <property type="component" value="Unassembled WGS sequence"/>
</dbReference>
<dbReference type="Pfam" id="PF13450">
    <property type="entry name" value="NAD_binding_8"/>
    <property type="match status" value="1"/>
</dbReference>
<proteinExistence type="inferred from homology"/>